<evidence type="ECO:0008006" key="3">
    <source>
        <dbReference type="Google" id="ProtNLM"/>
    </source>
</evidence>
<dbReference type="Proteomes" id="UP000295184">
    <property type="component" value="Unassembled WGS sequence"/>
</dbReference>
<dbReference type="AlphaFoldDB" id="A0A4R1R4P2"/>
<sequence>MEMEPNQTPGGAKLTRLSALKRRRRLRRLRTAALALVVLAALALYASGIFGRGLALLSDVVESARIGLQPGGGWPVKTGIAEPLQVESLGGGFVELGSQDLVVFSARGAQLRSIAHNYARPCISSGKTRFVLYNRAGYELRVESRTRTLYTNTYTQPILLAEMAAGGTVAVVTDSSRYLAEVTVYDSTFQPIYQWYPSDSEGVPGQIAFSQNGKRFAAACLSAANGQLAVKIHLLDLNSSTIGLTIDAGSSPVLQMHWLSNTKLLVVFQNRIAVFDTTTGEQLATYSYPSGTLLSVSASQRAIGVLIGSEMADAPVRLILLDTNCQELGTASVPAPASKVVCTRSGAYVLRGGGVAAYDLEGEYLWEMSTDSQPQAVLNAKNLLVFSGGQAALVTQPAEQ</sequence>
<gene>
    <name evidence="1" type="ORF">EDD77_104113</name>
</gene>
<dbReference type="EMBL" id="SLUM01000004">
    <property type="protein sequence ID" value="TCL60232.1"/>
    <property type="molecule type" value="Genomic_DNA"/>
</dbReference>
<evidence type="ECO:0000313" key="2">
    <source>
        <dbReference type="Proteomes" id="UP000295184"/>
    </source>
</evidence>
<dbReference type="Pfam" id="PF18975">
    <property type="entry name" value="DUF5711"/>
    <property type="match status" value="1"/>
</dbReference>
<dbReference type="SUPFAM" id="SSF50998">
    <property type="entry name" value="Quinoprotein alcohol dehydrogenase-like"/>
    <property type="match status" value="1"/>
</dbReference>
<dbReference type="RefSeq" id="WP_058965920.1">
    <property type="nucleotide sequence ID" value="NZ_CABKVM010000018.1"/>
</dbReference>
<name>A0A4R1R4P2_9FIRM</name>
<dbReference type="STRING" id="1650663.GCA_001486665_02786"/>
<dbReference type="OrthoDB" id="1851805at2"/>
<proteinExistence type="predicted"/>
<dbReference type="InterPro" id="IPR015943">
    <property type="entry name" value="WD40/YVTN_repeat-like_dom_sf"/>
</dbReference>
<evidence type="ECO:0000313" key="1">
    <source>
        <dbReference type="EMBL" id="TCL60232.1"/>
    </source>
</evidence>
<organism evidence="1 2">
    <name type="scientific">Allofournierella massiliensis</name>
    <dbReference type="NCBI Taxonomy" id="1650663"/>
    <lineage>
        <taxon>Bacteria</taxon>
        <taxon>Bacillati</taxon>
        <taxon>Bacillota</taxon>
        <taxon>Clostridia</taxon>
        <taxon>Eubacteriales</taxon>
        <taxon>Oscillospiraceae</taxon>
        <taxon>Allofournierella</taxon>
    </lineage>
</organism>
<comment type="caution">
    <text evidence="1">The sequence shown here is derived from an EMBL/GenBank/DDBJ whole genome shotgun (WGS) entry which is preliminary data.</text>
</comment>
<dbReference type="InterPro" id="IPR011047">
    <property type="entry name" value="Quinoprotein_ADH-like_sf"/>
</dbReference>
<dbReference type="Gene3D" id="2.130.10.10">
    <property type="entry name" value="YVTN repeat-like/Quinoprotein amine dehydrogenase"/>
    <property type="match status" value="1"/>
</dbReference>
<reference evidence="1 2" key="1">
    <citation type="submission" date="2019-03" db="EMBL/GenBank/DDBJ databases">
        <title>Genomic Encyclopedia of Type Strains, Phase IV (KMG-IV): sequencing the most valuable type-strain genomes for metagenomic binning, comparative biology and taxonomic classification.</title>
        <authorList>
            <person name="Goeker M."/>
        </authorList>
    </citation>
    <scope>NUCLEOTIDE SEQUENCE [LARGE SCALE GENOMIC DNA]</scope>
    <source>
        <strain evidence="1 2">DSM 100451</strain>
    </source>
</reference>
<dbReference type="InterPro" id="IPR043765">
    <property type="entry name" value="DUF5711"/>
</dbReference>
<accession>A0A4R1R4P2</accession>
<protein>
    <recommendedName>
        <fullName evidence="3">Pyrroloquinoline-quinone binding quinoprotein</fullName>
    </recommendedName>
</protein>